<dbReference type="Proteomes" id="UP000291116">
    <property type="component" value="Unassembled WGS sequence"/>
</dbReference>
<dbReference type="InterPro" id="IPR019546">
    <property type="entry name" value="TAT_signal_bac_arc"/>
</dbReference>
<feature type="chain" id="PRO_5019168836" evidence="1">
    <location>
        <begin position="21"/>
        <end position="223"/>
    </location>
</feature>
<dbReference type="AlphaFoldDB" id="A0A448Z938"/>
<keyword evidence="1" id="KW-0732">Signal</keyword>
<protein>
    <submittedName>
        <fullName evidence="2">Uncharacterized protein</fullName>
    </submittedName>
</protein>
<name>A0A448Z938_9STRA</name>
<feature type="signal peptide" evidence="1">
    <location>
        <begin position="1"/>
        <end position="20"/>
    </location>
</feature>
<dbReference type="NCBIfam" id="TIGR01409">
    <property type="entry name" value="TAT_signal_seq"/>
    <property type="match status" value="1"/>
</dbReference>
<dbReference type="OrthoDB" id="41958at2759"/>
<organism evidence="2 3">
    <name type="scientific">Pseudo-nitzschia multistriata</name>
    <dbReference type="NCBI Taxonomy" id="183589"/>
    <lineage>
        <taxon>Eukaryota</taxon>
        <taxon>Sar</taxon>
        <taxon>Stramenopiles</taxon>
        <taxon>Ochrophyta</taxon>
        <taxon>Bacillariophyta</taxon>
        <taxon>Bacillariophyceae</taxon>
        <taxon>Bacillariophycidae</taxon>
        <taxon>Bacillariales</taxon>
        <taxon>Bacillariaceae</taxon>
        <taxon>Pseudo-nitzschia</taxon>
    </lineage>
</organism>
<dbReference type="EMBL" id="CAACVS010000171">
    <property type="protein sequence ID" value="VEU38520.1"/>
    <property type="molecule type" value="Genomic_DNA"/>
</dbReference>
<evidence type="ECO:0000313" key="3">
    <source>
        <dbReference type="Proteomes" id="UP000291116"/>
    </source>
</evidence>
<accession>A0A448Z938</accession>
<evidence type="ECO:0000256" key="1">
    <source>
        <dbReference type="SAM" id="SignalP"/>
    </source>
</evidence>
<proteinExistence type="predicted"/>
<evidence type="ECO:0000313" key="2">
    <source>
        <dbReference type="EMBL" id="VEU38520.1"/>
    </source>
</evidence>
<gene>
    <name evidence="2" type="ORF">PSNMU_V1.4_AUG-EV-PASAV3_0052930</name>
</gene>
<reference evidence="2 3" key="1">
    <citation type="submission" date="2019-01" db="EMBL/GenBank/DDBJ databases">
        <authorList>
            <person name="Ferrante I. M."/>
        </authorList>
    </citation>
    <scope>NUCLEOTIDE SEQUENCE [LARGE SCALE GENOMIC DNA]</scope>
    <source>
        <strain evidence="2 3">B856</strain>
    </source>
</reference>
<keyword evidence="3" id="KW-1185">Reference proteome</keyword>
<sequence>MSTTIVFLLQAALLVGACVAFQQQVLPGKVSSRQTIQSVPLMMAERNEDTENAFGRRNFLATSTAAVATGLLSFQQSAMAIPMATVDEFDTILRDSPLSVNVVEFSGPRSENVVVKLVDGTVFGVKDIVESPTDPRSPLKLAADCREANVKTKFVDFEAMLSGSPKKKKLYTNERVQKAYELQAAQKERIRQDELERLRQVALMEEQEKAAAAAAAAPPAVSE</sequence>